<evidence type="ECO:0000256" key="3">
    <source>
        <dbReference type="ARBA" id="ARBA00023002"/>
    </source>
</evidence>
<evidence type="ECO:0000256" key="1">
    <source>
        <dbReference type="ARBA" id="ARBA00007905"/>
    </source>
</evidence>
<evidence type="ECO:0000256" key="5">
    <source>
        <dbReference type="PIRSR" id="PIRSR000097-2"/>
    </source>
</evidence>
<dbReference type="Proteomes" id="UP000044616">
    <property type="component" value="Unassembled WGS sequence"/>
</dbReference>
<dbReference type="InterPro" id="IPR018170">
    <property type="entry name" value="Aldo/ket_reductase_CS"/>
</dbReference>
<organism evidence="8 9">
    <name type="scientific">Staphylococcus schweitzeri</name>
    <dbReference type="NCBI Taxonomy" id="1654388"/>
    <lineage>
        <taxon>Bacteria</taxon>
        <taxon>Bacillati</taxon>
        <taxon>Bacillota</taxon>
        <taxon>Bacilli</taxon>
        <taxon>Bacillales</taxon>
        <taxon>Staphylococcaceae</taxon>
        <taxon>Staphylococcus</taxon>
    </lineage>
</organism>
<dbReference type="InterPro" id="IPR036812">
    <property type="entry name" value="NAD(P)_OxRdtase_dom_sf"/>
</dbReference>
<dbReference type="PANTHER" id="PTHR43827">
    <property type="entry name" value="2,5-DIKETO-D-GLUCONIC ACID REDUCTASE"/>
    <property type="match status" value="1"/>
</dbReference>
<dbReference type="EMBL" id="CCEH01000010">
    <property type="protein sequence ID" value="CDR28278.1"/>
    <property type="molecule type" value="Genomic_DNA"/>
</dbReference>
<dbReference type="Gene3D" id="3.20.20.100">
    <property type="entry name" value="NADP-dependent oxidoreductase domain"/>
    <property type="match status" value="1"/>
</dbReference>
<evidence type="ECO:0000256" key="6">
    <source>
        <dbReference type="PIRSR" id="PIRSR000097-3"/>
    </source>
</evidence>
<evidence type="ECO:0000256" key="4">
    <source>
        <dbReference type="PIRSR" id="PIRSR000097-1"/>
    </source>
</evidence>
<feature type="site" description="Lowers pKa of active site Tyr" evidence="6">
    <location>
        <position position="78"/>
    </location>
</feature>
<name>A0A077UM93_9STAP</name>
<dbReference type="SUPFAM" id="SSF51430">
    <property type="entry name" value="NAD(P)-linked oxidoreductase"/>
    <property type="match status" value="1"/>
</dbReference>
<sequence>MEVKQFYNGNEMPQIGLGTFRVENDENCMKSVKYAIEQGYRSIDTAKVYGNEEQVGAGIRAGLEATGLSREDLFITSKLYFEDFGRDNVANAYHASLSRLGLTYLDLYLVHWPGTNEAIMIDTWKGMEDLYKNNEVRNIGVSNFEPDHLEALLAQVSIKPVINQVEFHPYLTQHKLKLYLEAQHIVMESWSPLMNAQILDDETIKEIAKEIGKSAAQVVIKWNIQHGVVSIPKSVTPERITENINIFDFNLTDEQMMRIDALNQDRRIGPDPKIFEG</sequence>
<dbReference type="AlphaFoldDB" id="A0A077UM93"/>
<gene>
    <name evidence="8" type="primary">yvgN_2</name>
    <name evidence="8" type="ORF">ERS140147_01408</name>
</gene>
<feature type="domain" description="NADP-dependent oxidoreductase" evidence="7">
    <location>
        <begin position="15"/>
        <end position="263"/>
    </location>
</feature>
<accession>A0A077UM93</accession>
<evidence type="ECO:0000313" key="9">
    <source>
        <dbReference type="Proteomes" id="UP000044616"/>
    </source>
</evidence>
<dbReference type="GO" id="GO:0016616">
    <property type="term" value="F:oxidoreductase activity, acting on the CH-OH group of donors, NAD or NADP as acceptor"/>
    <property type="evidence" value="ECO:0007669"/>
    <property type="project" value="UniProtKB-ARBA"/>
</dbReference>
<dbReference type="PRINTS" id="PR00069">
    <property type="entry name" value="ALDKETRDTASE"/>
</dbReference>
<dbReference type="InterPro" id="IPR020471">
    <property type="entry name" value="AKR"/>
</dbReference>
<dbReference type="RefSeq" id="WP_047530779.1">
    <property type="nucleotide sequence ID" value="NZ_CCEH01000010.1"/>
</dbReference>
<keyword evidence="2" id="KW-0521">NADP</keyword>
<dbReference type="PROSITE" id="PS00063">
    <property type="entry name" value="ALDOKETO_REDUCTASE_3"/>
    <property type="match status" value="1"/>
</dbReference>
<dbReference type="EC" id="1.1.1.-" evidence="8"/>
<evidence type="ECO:0000313" key="8">
    <source>
        <dbReference type="EMBL" id="CDR28278.1"/>
    </source>
</evidence>
<feature type="binding site" evidence="5">
    <location>
        <position position="111"/>
    </location>
    <ligand>
        <name>substrate</name>
    </ligand>
</feature>
<dbReference type="PROSITE" id="PS00798">
    <property type="entry name" value="ALDOKETO_REDUCTASE_1"/>
    <property type="match status" value="1"/>
</dbReference>
<dbReference type="PROSITE" id="PS00062">
    <property type="entry name" value="ALDOKETO_REDUCTASE_2"/>
    <property type="match status" value="1"/>
</dbReference>
<dbReference type="Pfam" id="PF00248">
    <property type="entry name" value="Aldo_ket_red"/>
    <property type="match status" value="1"/>
</dbReference>
<dbReference type="PIRSF" id="PIRSF000097">
    <property type="entry name" value="AKR"/>
    <property type="match status" value="1"/>
</dbReference>
<comment type="similarity">
    <text evidence="1">Belongs to the aldo/keto reductase family.</text>
</comment>
<evidence type="ECO:0000259" key="7">
    <source>
        <dbReference type="Pfam" id="PF00248"/>
    </source>
</evidence>
<feature type="active site" description="Proton donor" evidence="4">
    <location>
        <position position="49"/>
    </location>
</feature>
<proteinExistence type="inferred from homology"/>
<protein>
    <submittedName>
        <fullName evidence="8">Aldo/keto reductase family protein</fullName>
        <ecNumber evidence="8">1.1.1.-</ecNumber>
    </submittedName>
</protein>
<dbReference type="InterPro" id="IPR023210">
    <property type="entry name" value="NADP_OxRdtase_dom"/>
</dbReference>
<dbReference type="PANTHER" id="PTHR43827:SF3">
    <property type="entry name" value="NADP-DEPENDENT OXIDOREDUCTASE DOMAIN-CONTAINING PROTEIN"/>
    <property type="match status" value="1"/>
</dbReference>
<evidence type="ECO:0000256" key="2">
    <source>
        <dbReference type="ARBA" id="ARBA00022857"/>
    </source>
</evidence>
<dbReference type="FunFam" id="3.20.20.100:FF:000015">
    <property type="entry name" value="Oxidoreductase, aldo/keto reductase family"/>
    <property type="match status" value="1"/>
</dbReference>
<reference evidence="8 9" key="1">
    <citation type="submission" date="2014-05" db="EMBL/GenBank/DDBJ databases">
        <authorList>
            <person name="Aslett A.Martin."/>
            <person name="De Silva Nishadi"/>
        </authorList>
    </citation>
    <scope>NUCLEOTIDE SEQUENCE [LARGE SCALE GENOMIC DNA]</scope>
</reference>
<keyword evidence="3 8" id="KW-0560">Oxidoreductase</keyword>